<accession>A0A0B2VEA3</accession>
<dbReference type="Proteomes" id="UP000031036">
    <property type="component" value="Unassembled WGS sequence"/>
</dbReference>
<organism evidence="1 2">
    <name type="scientific">Toxocara canis</name>
    <name type="common">Canine roundworm</name>
    <dbReference type="NCBI Taxonomy" id="6265"/>
    <lineage>
        <taxon>Eukaryota</taxon>
        <taxon>Metazoa</taxon>
        <taxon>Ecdysozoa</taxon>
        <taxon>Nematoda</taxon>
        <taxon>Chromadorea</taxon>
        <taxon>Rhabditida</taxon>
        <taxon>Spirurina</taxon>
        <taxon>Ascaridomorpha</taxon>
        <taxon>Ascaridoidea</taxon>
        <taxon>Toxocaridae</taxon>
        <taxon>Toxocara</taxon>
    </lineage>
</organism>
<keyword evidence="2" id="KW-1185">Reference proteome</keyword>
<evidence type="ECO:0000313" key="1">
    <source>
        <dbReference type="EMBL" id="KHN79774.1"/>
    </source>
</evidence>
<comment type="caution">
    <text evidence="1">The sequence shown here is derived from an EMBL/GenBank/DDBJ whole genome shotgun (WGS) entry which is preliminary data.</text>
</comment>
<protein>
    <submittedName>
        <fullName evidence="1">Uncharacterized protein</fullName>
    </submittedName>
</protein>
<dbReference type="EMBL" id="JPKZ01001850">
    <property type="protein sequence ID" value="KHN79774.1"/>
    <property type="molecule type" value="Genomic_DNA"/>
</dbReference>
<sequence length="125" mass="13937">MFGLINETHPKQGQHLNALKCAHETRSLHNRNGCNAYDELSELRLNKASDFFRARELWCLLKELQECAMIKYIILVGSANVNRRASGTESSERANQFAEKTCPAGGGNAIELGVLHPTDEYQSTS</sequence>
<gene>
    <name evidence="1" type="ORF">Tcan_15078</name>
</gene>
<evidence type="ECO:0000313" key="2">
    <source>
        <dbReference type="Proteomes" id="UP000031036"/>
    </source>
</evidence>
<dbReference type="AlphaFoldDB" id="A0A0B2VEA3"/>
<proteinExistence type="predicted"/>
<name>A0A0B2VEA3_TOXCA</name>
<reference evidence="1 2" key="1">
    <citation type="submission" date="2014-11" db="EMBL/GenBank/DDBJ databases">
        <title>Genetic blueprint of the zoonotic pathogen Toxocara canis.</title>
        <authorList>
            <person name="Zhu X.-Q."/>
            <person name="Korhonen P.K."/>
            <person name="Cai H."/>
            <person name="Young N.D."/>
            <person name="Nejsum P."/>
            <person name="von Samson-Himmelstjerna G."/>
            <person name="Boag P.R."/>
            <person name="Tan P."/>
            <person name="Li Q."/>
            <person name="Min J."/>
            <person name="Yang Y."/>
            <person name="Wang X."/>
            <person name="Fang X."/>
            <person name="Hall R.S."/>
            <person name="Hofmann A."/>
            <person name="Sternberg P.W."/>
            <person name="Jex A.R."/>
            <person name="Gasser R.B."/>
        </authorList>
    </citation>
    <scope>NUCLEOTIDE SEQUENCE [LARGE SCALE GENOMIC DNA]</scope>
    <source>
        <strain evidence="1">PN_DK_2014</strain>
    </source>
</reference>